<evidence type="ECO:0000256" key="3">
    <source>
        <dbReference type="ARBA" id="ARBA00007799"/>
    </source>
</evidence>
<evidence type="ECO:0000256" key="2">
    <source>
        <dbReference type="ARBA" id="ARBA00004613"/>
    </source>
</evidence>
<feature type="signal peptide" evidence="10">
    <location>
        <begin position="1"/>
        <end position="20"/>
    </location>
</feature>
<dbReference type="AlphaFoldDB" id="A0AAE0KFW4"/>
<evidence type="ECO:0000256" key="5">
    <source>
        <dbReference type="ARBA" id="ARBA00022729"/>
    </source>
</evidence>
<evidence type="ECO:0000313" key="12">
    <source>
        <dbReference type="Proteomes" id="UP001287356"/>
    </source>
</evidence>
<evidence type="ECO:0000256" key="10">
    <source>
        <dbReference type="RuleBase" id="RU361208"/>
    </source>
</evidence>
<evidence type="ECO:0000256" key="1">
    <source>
        <dbReference type="ARBA" id="ARBA00000405"/>
    </source>
</evidence>
<dbReference type="InterPro" id="IPR009939">
    <property type="entry name" value="Chitosanase_fungal"/>
</dbReference>
<keyword evidence="7" id="KW-0119">Carbohydrate metabolism</keyword>
<reference evidence="11" key="1">
    <citation type="journal article" date="2023" name="Mol. Phylogenet. Evol.">
        <title>Genome-scale phylogeny and comparative genomics of the fungal order Sordariales.</title>
        <authorList>
            <person name="Hensen N."/>
            <person name="Bonometti L."/>
            <person name="Westerberg I."/>
            <person name="Brannstrom I.O."/>
            <person name="Guillou S."/>
            <person name="Cros-Aarteil S."/>
            <person name="Calhoun S."/>
            <person name="Haridas S."/>
            <person name="Kuo A."/>
            <person name="Mondo S."/>
            <person name="Pangilinan J."/>
            <person name="Riley R."/>
            <person name="LaButti K."/>
            <person name="Andreopoulos B."/>
            <person name="Lipzen A."/>
            <person name="Chen C."/>
            <person name="Yan M."/>
            <person name="Daum C."/>
            <person name="Ng V."/>
            <person name="Clum A."/>
            <person name="Steindorff A."/>
            <person name="Ohm R.A."/>
            <person name="Martin F."/>
            <person name="Silar P."/>
            <person name="Natvig D.O."/>
            <person name="Lalanne C."/>
            <person name="Gautier V."/>
            <person name="Ament-Velasquez S.L."/>
            <person name="Kruys A."/>
            <person name="Hutchinson M.I."/>
            <person name="Powell A.J."/>
            <person name="Barry K."/>
            <person name="Miller A.N."/>
            <person name="Grigoriev I.V."/>
            <person name="Debuchy R."/>
            <person name="Gladieux P."/>
            <person name="Hiltunen Thoren M."/>
            <person name="Johannesson H."/>
        </authorList>
    </citation>
    <scope>NUCLEOTIDE SEQUENCE</scope>
    <source>
        <strain evidence="11">CBS 958.72</strain>
    </source>
</reference>
<evidence type="ECO:0000256" key="4">
    <source>
        <dbReference type="ARBA" id="ARBA00022525"/>
    </source>
</evidence>
<evidence type="ECO:0000256" key="8">
    <source>
        <dbReference type="ARBA" id="ARBA00023295"/>
    </source>
</evidence>
<protein>
    <recommendedName>
        <fullName evidence="10">Endo-chitosanase</fullName>
        <ecNumber evidence="10">3.2.1.132</ecNumber>
    </recommendedName>
</protein>
<evidence type="ECO:0000256" key="9">
    <source>
        <dbReference type="ARBA" id="ARBA00023326"/>
    </source>
</evidence>
<keyword evidence="8 10" id="KW-0326">Glycosidase</keyword>
<dbReference type="Proteomes" id="UP001287356">
    <property type="component" value="Unassembled WGS sequence"/>
</dbReference>
<organism evidence="11 12">
    <name type="scientific">Lasiosphaeria ovina</name>
    <dbReference type="NCBI Taxonomy" id="92902"/>
    <lineage>
        <taxon>Eukaryota</taxon>
        <taxon>Fungi</taxon>
        <taxon>Dikarya</taxon>
        <taxon>Ascomycota</taxon>
        <taxon>Pezizomycotina</taxon>
        <taxon>Sordariomycetes</taxon>
        <taxon>Sordariomycetidae</taxon>
        <taxon>Sordariales</taxon>
        <taxon>Lasiosphaeriaceae</taxon>
        <taxon>Lasiosphaeria</taxon>
    </lineage>
</organism>
<keyword evidence="12" id="KW-1185">Reference proteome</keyword>
<dbReference type="GO" id="GO:0016977">
    <property type="term" value="F:chitosanase activity"/>
    <property type="evidence" value="ECO:0007669"/>
    <property type="project" value="UniProtKB-EC"/>
</dbReference>
<evidence type="ECO:0000256" key="7">
    <source>
        <dbReference type="ARBA" id="ARBA00023277"/>
    </source>
</evidence>
<keyword evidence="6 10" id="KW-0378">Hydrolase</keyword>
<dbReference type="PANTHER" id="PTHR42061:SF6">
    <property type="entry name" value="ENDO-CHITOSANASE"/>
    <property type="match status" value="1"/>
</dbReference>
<accession>A0AAE0KFW4</accession>
<dbReference type="GO" id="GO:0000272">
    <property type="term" value="P:polysaccharide catabolic process"/>
    <property type="evidence" value="ECO:0007669"/>
    <property type="project" value="UniProtKB-KW"/>
</dbReference>
<dbReference type="Pfam" id="PF07335">
    <property type="entry name" value="Glyco_hydro_75"/>
    <property type="match status" value="1"/>
</dbReference>
<keyword evidence="5 10" id="KW-0732">Signal</keyword>
<sequence length="310" mass="31105">MVATRSLVLLSIVGVLGAAARDVPANVLSFYNSLKTGGACSNPLETGFRDTDGGPDTFSYCGDHLADFGIVYITGEGGALANMDIDCDGAQAGEGRCGNSDDIQSQTAFKDVVASYGAGIDDLDANIHPFVVFGNDGSAPGWTNFDPQEFGIEPLSLMAVVCGDQLIYGVWGDTNGDDDPDPLVGEASLSLATACFGNSMTGDNGHGEEDVLYIGFTGAGAVPGADGADWAAASFAAFESSIAALGDQLVAKIGGTGGGTTTTTTGTGSGEEVPGSTGGCSWDGHCAGAPCGDENDCSDDLVCKRGLCAA</sequence>
<reference evidence="11" key="2">
    <citation type="submission" date="2023-06" db="EMBL/GenBank/DDBJ databases">
        <authorList>
            <consortium name="Lawrence Berkeley National Laboratory"/>
            <person name="Haridas S."/>
            <person name="Hensen N."/>
            <person name="Bonometti L."/>
            <person name="Westerberg I."/>
            <person name="Brannstrom I.O."/>
            <person name="Guillou S."/>
            <person name="Cros-Aarteil S."/>
            <person name="Calhoun S."/>
            <person name="Kuo A."/>
            <person name="Mondo S."/>
            <person name="Pangilinan J."/>
            <person name="Riley R."/>
            <person name="Labutti K."/>
            <person name="Andreopoulos B."/>
            <person name="Lipzen A."/>
            <person name="Chen C."/>
            <person name="Yanf M."/>
            <person name="Daum C."/>
            <person name="Ng V."/>
            <person name="Clum A."/>
            <person name="Steindorff A."/>
            <person name="Ohm R."/>
            <person name="Martin F."/>
            <person name="Silar P."/>
            <person name="Natvig D."/>
            <person name="Lalanne C."/>
            <person name="Gautier V."/>
            <person name="Ament-Velasquez S.L."/>
            <person name="Kruys A."/>
            <person name="Hutchinson M.I."/>
            <person name="Powell A.J."/>
            <person name="Barry K."/>
            <person name="Miller A.N."/>
            <person name="Grigoriev I.V."/>
            <person name="Debuchy R."/>
            <person name="Gladieux P."/>
            <person name="Thoren M.H."/>
            <person name="Johannesson H."/>
        </authorList>
    </citation>
    <scope>NUCLEOTIDE SEQUENCE</scope>
    <source>
        <strain evidence="11">CBS 958.72</strain>
    </source>
</reference>
<comment type="caution">
    <text evidence="11">The sequence shown here is derived from an EMBL/GenBank/DDBJ whole genome shotgun (WGS) entry which is preliminary data.</text>
</comment>
<name>A0AAE0KFW4_9PEZI</name>
<comment type="similarity">
    <text evidence="3 10">Belongs to the glycosyl hydrolase 75 family.</text>
</comment>
<dbReference type="PANTHER" id="PTHR42061">
    <property type="entry name" value="ENDO-CHITOSANASE"/>
    <property type="match status" value="1"/>
</dbReference>
<feature type="chain" id="PRO_5041776696" description="Endo-chitosanase" evidence="10">
    <location>
        <begin position="21"/>
        <end position="310"/>
    </location>
</feature>
<evidence type="ECO:0000313" key="11">
    <source>
        <dbReference type="EMBL" id="KAK3376068.1"/>
    </source>
</evidence>
<keyword evidence="4" id="KW-0964">Secreted</keyword>
<comment type="function">
    <text evidence="10">Chitosanase catalyzing the endo-type cleavage of chitosan, the deacylated form of chitin. Chitosanase may be crucial in the degradation of the deacetylated portion of chitin in the fungal cell wall.</text>
</comment>
<comment type="subcellular location">
    <subcellularLocation>
        <location evidence="2 10">Secreted</location>
    </subcellularLocation>
</comment>
<evidence type="ECO:0000256" key="6">
    <source>
        <dbReference type="ARBA" id="ARBA00022801"/>
    </source>
</evidence>
<dbReference type="EMBL" id="JAULSN010000003">
    <property type="protein sequence ID" value="KAK3376068.1"/>
    <property type="molecule type" value="Genomic_DNA"/>
</dbReference>
<keyword evidence="9 10" id="KW-0624">Polysaccharide degradation</keyword>
<proteinExistence type="inferred from homology"/>
<dbReference type="EC" id="3.2.1.132" evidence="10"/>
<gene>
    <name evidence="11" type="ORF">B0T24DRAFT_699119</name>
</gene>
<comment type="catalytic activity">
    <reaction evidence="1 10">
        <text>Endohydrolysis of beta-(1-&gt;4)-linkages between D-glucosamine residues in a partly acetylated chitosan.</text>
        <dbReference type="EC" id="3.2.1.132"/>
    </reaction>
</comment>
<dbReference type="GO" id="GO:0005576">
    <property type="term" value="C:extracellular region"/>
    <property type="evidence" value="ECO:0007669"/>
    <property type="project" value="UniProtKB-SubCell"/>
</dbReference>